<evidence type="ECO:0000313" key="6">
    <source>
        <dbReference type="EMBL" id="MCP2330116.1"/>
    </source>
</evidence>
<dbReference type="Proteomes" id="UP000791080">
    <property type="component" value="Unassembled WGS sequence"/>
</dbReference>
<dbReference type="InterPro" id="IPR029063">
    <property type="entry name" value="SAM-dependent_MTases_sf"/>
</dbReference>
<evidence type="ECO:0000313" key="7">
    <source>
        <dbReference type="Proteomes" id="UP000791080"/>
    </source>
</evidence>
<evidence type="ECO:0000259" key="4">
    <source>
        <dbReference type="Pfam" id="PF00501"/>
    </source>
</evidence>
<proteinExistence type="inferred from homology"/>
<feature type="region of interest" description="Disordered" evidence="3">
    <location>
        <begin position="568"/>
        <end position="587"/>
    </location>
</feature>
<dbReference type="Gene3D" id="3.40.50.12780">
    <property type="entry name" value="N-terminal domain of ligase-like"/>
    <property type="match status" value="1"/>
</dbReference>
<sequence>MTDDHAHPAPAPPGPTSPRTDHAAAGTPSTPPTLRACLDLLPAGLPLVDGRSAGEIRADADRAAQLFTEAGVRGRVTGLRVPNGAPWLVALLGLLDAGAVPLLVAADTPVPELERVLRRAGGDRWVRAVDGVGRPELETTSSAGPGGPGSTTTTPPPLLINTSGSTGTPKSVARGQRSLLVEAAHYRDRFGVRRGDVLLLPLPLPHAYALSWLACGLLVGTDIRLPAPTALRAVDSALRTEATVAALVPSVSRLLLARAGGRPAPDSAPLRVAALGAGAVDASLARDFPATYGVGLSRVYGSTETGVIATAPPHVPPLTVGVPVPGTVTRILDAGGQPVPPGVEGTLSVRMDHLDGWVDTGDVVVGDDHGVLTVLGRRSTAIRRGDRWVSPVEIEGVLREHPEVVEARVTGLRIGEAGDNAVLAEVETTGPVAVDPAELMRFARARLTPYKLPSEIRPVTSLPRASSGKVLARPRYRPAEPAALLAAASAHRVSDVVFALARSGLLDVLDGTRDALEVAADTGLPPVEVEALLTTAAELGLLLRGPAEGGPPPGSTGALGTAIDEERRRRAAPDLPTAVAPPPGADAPAVQAARRMSSLRRAVLLGTARDRGRRALARAAPPPAARVLEVSADGPHCLTTLLAHDPRASGVLVDLAAAVDVSAVPGRITVVHEFPVPTAPTRCADEDSVAAADGSRVVAGPEVRAMRFDLCVVRDAVHLPGPGSDVAALLAVLRPGGTLLVDDLFTEDLGHDGGAAVDRVASGETAWASAQDLATGLRRLGAVEVRVGGDHDGPCQVVARAPATPTGPTEGRPE</sequence>
<feature type="region of interest" description="Disordered" evidence="3">
    <location>
        <begin position="1"/>
        <end position="31"/>
    </location>
</feature>
<dbReference type="InterPro" id="IPR042099">
    <property type="entry name" value="ANL_N_sf"/>
</dbReference>
<name>A0ABT1JEA0_ACTCY</name>
<organism evidence="6 7">
    <name type="scientific">Actinoalloteichus caeruleus DSM 43889</name>
    <dbReference type="NCBI Taxonomy" id="1120930"/>
    <lineage>
        <taxon>Bacteria</taxon>
        <taxon>Bacillati</taxon>
        <taxon>Actinomycetota</taxon>
        <taxon>Actinomycetes</taxon>
        <taxon>Pseudonocardiales</taxon>
        <taxon>Pseudonocardiaceae</taxon>
        <taxon>Actinoalloteichus</taxon>
        <taxon>Actinoalloteichus cyanogriseus</taxon>
    </lineage>
</organism>
<comment type="similarity">
    <text evidence="1">Belongs to the ATP-dependent AMP-binding enzyme family.</text>
</comment>
<comment type="caution">
    <text evidence="6">The sequence shown here is derived from an EMBL/GenBank/DDBJ whole genome shotgun (WGS) entry which is preliminary data.</text>
</comment>
<dbReference type="Pfam" id="PF13193">
    <property type="entry name" value="AMP-binding_C"/>
    <property type="match status" value="1"/>
</dbReference>
<dbReference type="InterPro" id="IPR025110">
    <property type="entry name" value="AMP-bd_C"/>
</dbReference>
<dbReference type="GO" id="GO:0016874">
    <property type="term" value="F:ligase activity"/>
    <property type="evidence" value="ECO:0007669"/>
    <property type="project" value="UniProtKB-KW"/>
</dbReference>
<keyword evidence="7" id="KW-1185">Reference proteome</keyword>
<evidence type="ECO:0000256" key="3">
    <source>
        <dbReference type="SAM" id="MobiDB-lite"/>
    </source>
</evidence>
<accession>A0ABT1JEA0</accession>
<evidence type="ECO:0000259" key="5">
    <source>
        <dbReference type="Pfam" id="PF13193"/>
    </source>
</evidence>
<dbReference type="Gene3D" id="3.40.50.150">
    <property type="entry name" value="Vaccinia Virus protein VP39"/>
    <property type="match status" value="1"/>
</dbReference>
<keyword evidence="2 6" id="KW-0436">Ligase</keyword>
<dbReference type="Gene3D" id="1.10.10.10">
    <property type="entry name" value="Winged helix-like DNA-binding domain superfamily/Winged helix DNA-binding domain"/>
    <property type="match status" value="1"/>
</dbReference>
<feature type="region of interest" description="Disordered" evidence="3">
    <location>
        <begin position="132"/>
        <end position="172"/>
    </location>
</feature>
<dbReference type="CDD" id="cd04433">
    <property type="entry name" value="AFD_class_I"/>
    <property type="match status" value="1"/>
</dbReference>
<dbReference type="RefSeq" id="WP_026420688.1">
    <property type="nucleotide sequence ID" value="NZ_AUBJ02000001.1"/>
</dbReference>
<dbReference type="InterPro" id="IPR045851">
    <property type="entry name" value="AMP-bd_C_sf"/>
</dbReference>
<evidence type="ECO:0000256" key="1">
    <source>
        <dbReference type="ARBA" id="ARBA00006432"/>
    </source>
</evidence>
<dbReference type="SUPFAM" id="SSF56801">
    <property type="entry name" value="Acetyl-CoA synthetase-like"/>
    <property type="match status" value="1"/>
</dbReference>
<dbReference type="InterPro" id="IPR020845">
    <property type="entry name" value="AMP-binding_CS"/>
</dbReference>
<dbReference type="PROSITE" id="PS00455">
    <property type="entry name" value="AMP_BINDING"/>
    <property type="match status" value="1"/>
</dbReference>
<dbReference type="SUPFAM" id="SSF53335">
    <property type="entry name" value="S-adenosyl-L-methionine-dependent methyltransferases"/>
    <property type="match status" value="1"/>
</dbReference>
<protein>
    <submittedName>
        <fullName evidence="6">Acyl-CoA synthetase (AMP-forming)/AMP-acid ligase II</fullName>
    </submittedName>
</protein>
<gene>
    <name evidence="6" type="ORF">G443_000386</name>
</gene>
<dbReference type="PANTHER" id="PTHR43201:SF5">
    <property type="entry name" value="MEDIUM-CHAIN ACYL-COA LIGASE ACSF2, MITOCHONDRIAL"/>
    <property type="match status" value="1"/>
</dbReference>
<feature type="domain" description="AMP-dependent synthetase/ligase" evidence="4">
    <location>
        <begin position="54"/>
        <end position="351"/>
    </location>
</feature>
<dbReference type="EMBL" id="AUBJ02000001">
    <property type="protein sequence ID" value="MCP2330116.1"/>
    <property type="molecule type" value="Genomic_DNA"/>
</dbReference>
<dbReference type="InterPro" id="IPR036388">
    <property type="entry name" value="WH-like_DNA-bd_sf"/>
</dbReference>
<dbReference type="InterPro" id="IPR000873">
    <property type="entry name" value="AMP-dep_synth/lig_dom"/>
</dbReference>
<reference evidence="6 7" key="1">
    <citation type="submission" date="2022-06" db="EMBL/GenBank/DDBJ databases">
        <title>Genomic Encyclopedia of Type Strains, Phase I: the one thousand microbial genomes (KMG-I) project.</title>
        <authorList>
            <person name="Kyrpides N."/>
        </authorList>
    </citation>
    <scope>NUCLEOTIDE SEQUENCE [LARGE SCALE GENOMIC DNA]</scope>
    <source>
        <strain evidence="6 7">DSM 43889</strain>
    </source>
</reference>
<dbReference type="Pfam" id="PF00501">
    <property type="entry name" value="AMP-binding"/>
    <property type="match status" value="1"/>
</dbReference>
<evidence type="ECO:0000256" key="2">
    <source>
        <dbReference type="ARBA" id="ARBA00022598"/>
    </source>
</evidence>
<dbReference type="Gene3D" id="3.30.300.30">
    <property type="match status" value="1"/>
</dbReference>
<dbReference type="PANTHER" id="PTHR43201">
    <property type="entry name" value="ACYL-COA SYNTHETASE"/>
    <property type="match status" value="1"/>
</dbReference>
<feature type="compositionally biased region" description="Polar residues" evidence="3">
    <location>
        <begin position="160"/>
        <end position="169"/>
    </location>
</feature>
<feature type="domain" description="AMP-binding enzyme C-terminal" evidence="5">
    <location>
        <begin position="393"/>
        <end position="469"/>
    </location>
</feature>